<evidence type="ECO:0008006" key="3">
    <source>
        <dbReference type="Google" id="ProtNLM"/>
    </source>
</evidence>
<proteinExistence type="predicted"/>
<dbReference type="PANTHER" id="PTHR40045">
    <property type="entry name" value="YCGG FAMILY PROTEIN"/>
    <property type="match status" value="1"/>
</dbReference>
<dbReference type="PANTHER" id="PTHR40045:SF1">
    <property type="entry name" value="YQCI_YCGG FAMILY PROTEIN"/>
    <property type="match status" value="1"/>
</dbReference>
<sequence>MNATAETHPKLKKIEEDFRNFIENEEHPCIMAKSIIKMENYRLGVYDDMEDPSELQQLLSDLKDYLENYDFEGNNFESFLAVFPKNTFDDEISFEKALWNSLQKLHELDDQEWDPRVSDDPENPNFSFSLGGRAFYIIGMHSKSSRLARRAPYPTFVFNLHHQFEKLREMGTYETVRDTIRQNDADLQGEINPVLRDFGQDSEAKQYSGRNVEKSWKCPFHHS</sequence>
<dbReference type="EMBL" id="FORQ01000001">
    <property type="protein sequence ID" value="SFI68332.1"/>
    <property type="molecule type" value="Genomic_DNA"/>
</dbReference>
<dbReference type="InterPro" id="IPR014988">
    <property type="entry name" value="Uncharacterised_YqcI/YcgG"/>
</dbReference>
<keyword evidence="2" id="KW-1185">Reference proteome</keyword>
<protein>
    <recommendedName>
        <fullName evidence="3">YqcI/YcgG family protein</fullName>
    </recommendedName>
</protein>
<reference evidence="2" key="1">
    <citation type="submission" date="2016-10" db="EMBL/GenBank/DDBJ databases">
        <authorList>
            <person name="Varghese N."/>
            <person name="Submissions S."/>
        </authorList>
    </citation>
    <scope>NUCLEOTIDE SEQUENCE [LARGE SCALE GENOMIC DNA]</scope>
    <source>
        <strain evidence="2">DSM 22251</strain>
    </source>
</reference>
<dbReference type="NCBIfam" id="NF041366">
    <property type="entry name" value="GntA_guanitoxin"/>
    <property type="match status" value="1"/>
</dbReference>
<dbReference type="RefSeq" id="WP_089818555.1">
    <property type="nucleotide sequence ID" value="NZ_FORQ01000001.1"/>
</dbReference>
<dbReference type="Proteomes" id="UP000242560">
    <property type="component" value="Unassembled WGS sequence"/>
</dbReference>
<evidence type="ECO:0000313" key="1">
    <source>
        <dbReference type="EMBL" id="SFI68332.1"/>
    </source>
</evidence>
<dbReference type="AlphaFoldDB" id="A0A1I3K767"/>
<gene>
    <name evidence="1" type="ORF">SAMN05421638_0635</name>
</gene>
<organism evidence="1 2">
    <name type="scientific">Kaistella treverensis</name>
    <dbReference type="NCBI Taxonomy" id="631455"/>
    <lineage>
        <taxon>Bacteria</taxon>
        <taxon>Pseudomonadati</taxon>
        <taxon>Bacteroidota</taxon>
        <taxon>Flavobacteriia</taxon>
        <taxon>Flavobacteriales</taxon>
        <taxon>Weeksellaceae</taxon>
        <taxon>Chryseobacterium group</taxon>
        <taxon>Kaistella</taxon>
    </lineage>
</organism>
<accession>A0A1I3K767</accession>
<dbReference type="Pfam" id="PF08892">
    <property type="entry name" value="YqcI_YcgG"/>
    <property type="match status" value="1"/>
</dbReference>
<evidence type="ECO:0000313" key="2">
    <source>
        <dbReference type="Proteomes" id="UP000242560"/>
    </source>
</evidence>
<name>A0A1I3K767_9FLAO</name>